<feature type="compositionally biased region" description="Polar residues" evidence="1">
    <location>
        <begin position="14"/>
        <end position="28"/>
    </location>
</feature>
<sequence length="327" mass="35930">MPGLPLILEEDASLEQTKSPSVTPSSEISCPEQFLHHDTEPDDDRHYYEGSAKPQSGGNYFEKLSSKKNKVEEDPHSHPENGDSGTEMKILEEDENTTAATTAISSPPDVENSSSSSSSIGDNNNNSINNNNDNSNNNNIDEINSDELSSLHIDNWIEQIERANSVDTEVQDTNQPRGDTKQEAKDDPNSNSNPHPNQPKPSGGPLRRHHGQHRNNQSNQTRRPHSVQQVSSSTPSTAPDSKVRAHAGRPRPTQADPGERPLPQFSRSATVGVMESRASSRRSARGADQARDEDSGGASSALDLIHKYYHSMSQFSVHQAERKENEM</sequence>
<gene>
    <name evidence="2" type="ORF">EGW08_014644</name>
</gene>
<dbReference type="OrthoDB" id="10635884at2759"/>
<name>A0A433T7M1_ELYCH</name>
<evidence type="ECO:0000313" key="2">
    <source>
        <dbReference type="EMBL" id="RUS77605.1"/>
    </source>
</evidence>
<feature type="compositionally biased region" description="Low complexity" evidence="1">
    <location>
        <begin position="226"/>
        <end position="237"/>
    </location>
</feature>
<proteinExistence type="predicted"/>
<organism evidence="2 3">
    <name type="scientific">Elysia chlorotica</name>
    <name type="common">Eastern emerald elysia</name>
    <name type="synonym">Sea slug</name>
    <dbReference type="NCBI Taxonomy" id="188477"/>
    <lineage>
        <taxon>Eukaryota</taxon>
        <taxon>Metazoa</taxon>
        <taxon>Spiralia</taxon>
        <taxon>Lophotrochozoa</taxon>
        <taxon>Mollusca</taxon>
        <taxon>Gastropoda</taxon>
        <taxon>Heterobranchia</taxon>
        <taxon>Euthyneura</taxon>
        <taxon>Panpulmonata</taxon>
        <taxon>Sacoglossa</taxon>
        <taxon>Placobranchoidea</taxon>
        <taxon>Plakobranchidae</taxon>
        <taxon>Elysia</taxon>
    </lineage>
</organism>
<feature type="region of interest" description="Disordered" evidence="1">
    <location>
        <begin position="1"/>
        <end position="143"/>
    </location>
</feature>
<dbReference type="AlphaFoldDB" id="A0A433T7M1"/>
<accession>A0A433T7M1</accession>
<keyword evidence="3" id="KW-1185">Reference proteome</keyword>
<dbReference type="Proteomes" id="UP000271974">
    <property type="component" value="Unassembled WGS sequence"/>
</dbReference>
<reference evidence="2 3" key="1">
    <citation type="submission" date="2019-01" db="EMBL/GenBank/DDBJ databases">
        <title>A draft genome assembly of the solar-powered sea slug Elysia chlorotica.</title>
        <authorList>
            <person name="Cai H."/>
            <person name="Li Q."/>
            <person name="Fang X."/>
            <person name="Li J."/>
            <person name="Curtis N.E."/>
            <person name="Altenburger A."/>
            <person name="Shibata T."/>
            <person name="Feng M."/>
            <person name="Maeda T."/>
            <person name="Schwartz J.A."/>
            <person name="Shigenobu S."/>
            <person name="Lundholm N."/>
            <person name="Nishiyama T."/>
            <person name="Yang H."/>
            <person name="Hasebe M."/>
            <person name="Li S."/>
            <person name="Pierce S.K."/>
            <person name="Wang J."/>
        </authorList>
    </citation>
    <scope>NUCLEOTIDE SEQUENCE [LARGE SCALE GENOMIC DNA]</scope>
    <source>
        <strain evidence="2">EC2010</strain>
        <tissue evidence="2">Whole organism of an adult</tissue>
    </source>
</reference>
<feature type="compositionally biased region" description="Basic and acidic residues" evidence="1">
    <location>
        <begin position="69"/>
        <end position="81"/>
    </location>
</feature>
<protein>
    <submittedName>
        <fullName evidence="2">Uncharacterized protein</fullName>
    </submittedName>
</protein>
<evidence type="ECO:0000256" key="1">
    <source>
        <dbReference type="SAM" id="MobiDB-lite"/>
    </source>
</evidence>
<feature type="compositionally biased region" description="Low complexity" evidence="1">
    <location>
        <begin position="112"/>
        <end position="142"/>
    </location>
</feature>
<evidence type="ECO:0000313" key="3">
    <source>
        <dbReference type="Proteomes" id="UP000271974"/>
    </source>
</evidence>
<dbReference type="EMBL" id="RQTK01000568">
    <property type="protein sequence ID" value="RUS77605.1"/>
    <property type="molecule type" value="Genomic_DNA"/>
</dbReference>
<feature type="compositionally biased region" description="Polar residues" evidence="1">
    <location>
        <begin position="165"/>
        <end position="177"/>
    </location>
</feature>
<feature type="region of interest" description="Disordered" evidence="1">
    <location>
        <begin position="162"/>
        <end position="299"/>
    </location>
</feature>
<feature type="compositionally biased region" description="Basic and acidic residues" evidence="1">
    <location>
        <begin position="178"/>
        <end position="188"/>
    </location>
</feature>
<comment type="caution">
    <text evidence="2">The sequence shown here is derived from an EMBL/GenBank/DDBJ whole genome shotgun (WGS) entry which is preliminary data.</text>
</comment>
<feature type="compositionally biased region" description="Basic and acidic residues" evidence="1">
    <location>
        <begin position="34"/>
        <end position="48"/>
    </location>
</feature>